<sequence length="45" mass="4950">MEFNHAYSPGPPRAFLDYRKVHALPTDAGQQAAAASRKSMRPPLP</sequence>
<organism evidence="1 2">
    <name type="scientific">Streptomyces niveiscabiei</name>
    <dbReference type="NCBI Taxonomy" id="164115"/>
    <lineage>
        <taxon>Bacteria</taxon>
        <taxon>Bacillati</taxon>
        <taxon>Actinomycetota</taxon>
        <taxon>Actinomycetes</taxon>
        <taxon>Kitasatosporales</taxon>
        <taxon>Streptomycetaceae</taxon>
        <taxon>Streptomyces</taxon>
    </lineage>
</organism>
<evidence type="ECO:0000313" key="2">
    <source>
        <dbReference type="Proteomes" id="UP001631957"/>
    </source>
</evidence>
<keyword evidence="2" id="KW-1185">Reference proteome</keyword>
<name>A0ABW9HRQ7_9ACTN</name>
<dbReference type="RefSeq" id="WP_409121194.1">
    <property type="nucleotide sequence ID" value="NZ_JBJVNI010000005.1"/>
</dbReference>
<reference evidence="1 2" key="1">
    <citation type="submission" date="2024-12" db="EMBL/GenBank/DDBJ databases">
        <title>Forecasting of Potato common scab and diversities of Pathogenic streptomyces spp. in china.</title>
        <authorList>
            <person name="Handique U."/>
            <person name="Wu J."/>
        </authorList>
    </citation>
    <scope>NUCLEOTIDE SEQUENCE [LARGE SCALE GENOMIC DNA]</scope>
    <source>
        <strain evidence="1 2">ZRIMU1530</strain>
    </source>
</reference>
<comment type="caution">
    <text evidence="1">The sequence shown here is derived from an EMBL/GenBank/DDBJ whole genome shotgun (WGS) entry which is preliminary data.</text>
</comment>
<proteinExistence type="predicted"/>
<gene>
    <name evidence="1" type="ORF">ACKI18_11605</name>
</gene>
<accession>A0ABW9HRQ7</accession>
<dbReference type="Proteomes" id="UP001631957">
    <property type="component" value="Unassembled WGS sequence"/>
</dbReference>
<dbReference type="EMBL" id="JBJVNI010000005">
    <property type="protein sequence ID" value="MFM9609357.1"/>
    <property type="molecule type" value="Genomic_DNA"/>
</dbReference>
<protein>
    <submittedName>
        <fullName evidence="1">Uncharacterized protein</fullName>
    </submittedName>
</protein>
<evidence type="ECO:0000313" key="1">
    <source>
        <dbReference type="EMBL" id="MFM9609357.1"/>
    </source>
</evidence>